<dbReference type="PANTHER" id="PTHR30204">
    <property type="entry name" value="REDOX-CYCLING DRUG-SENSING TRANSCRIPTIONAL ACTIVATOR SOXR"/>
    <property type="match status" value="1"/>
</dbReference>
<dbReference type="Gene3D" id="3.20.80.10">
    <property type="entry name" value="Regulatory factor, effector binding domain"/>
    <property type="match status" value="1"/>
</dbReference>
<evidence type="ECO:0000313" key="6">
    <source>
        <dbReference type="EMBL" id="GKX29910.1"/>
    </source>
</evidence>
<proteinExistence type="predicted"/>
<evidence type="ECO:0000256" key="4">
    <source>
        <dbReference type="ARBA" id="ARBA00023163"/>
    </source>
</evidence>
<dbReference type="InterPro" id="IPR011256">
    <property type="entry name" value="Reg_factor_effector_dom_sf"/>
</dbReference>
<dbReference type="Gene3D" id="1.10.1660.10">
    <property type="match status" value="1"/>
</dbReference>
<dbReference type="SUPFAM" id="SSF46955">
    <property type="entry name" value="Putative DNA-binding domain"/>
    <property type="match status" value="1"/>
</dbReference>
<sequence length="262" mass="31160">MNRRISLSDMSRLLNISKYTLRYYDKVGLIKPNYDVNGYRYYTLDHYYNLVTIKLLRQMDVPIKDIKKSLVDDNMEDFIDLLSNSKKHIDAEIERMIRVSDLIDNKLNVAKYEKSLENKWRVKKLMERKFVYFSNGRDELNTILELGNSEVLLESNLMVKYCIDDLEKVQDQSTDFYIEYDGKMEYSAKDVFIIPEGNYVLYYYKGNEQNIYNELIKILDGIRDRGFIIQTGIYEILRPSHFINSSNKAFFTEFNIPVKINP</sequence>
<dbReference type="SUPFAM" id="SSF55136">
    <property type="entry name" value="Probable bacterial effector-binding domain"/>
    <property type="match status" value="1"/>
</dbReference>
<dbReference type="GO" id="GO:0003677">
    <property type="term" value="F:DNA binding"/>
    <property type="evidence" value="ECO:0007669"/>
    <property type="project" value="UniProtKB-KW"/>
</dbReference>
<dbReference type="AlphaFoldDB" id="A0A9W6DEV1"/>
<comment type="caution">
    <text evidence="6">The sequence shown here is derived from an EMBL/GenBank/DDBJ whole genome shotgun (WGS) entry which is preliminary data.</text>
</comment>
<reference evidence="6" key="1">
    <citation type="submission" date="2022-06" db="EMBL/GenBank/DDBJ databases">
        <title>Vallitalea longa sp. nov., an anaerobic bacterium isolated from marine sediment.</title>
        <authorList>
            <person name="Hirano S."/>
            <person name="Terahara T."/>
            <person name="Mori K."/>
            <person name="Hamada M."/>
            <person name="Matsumoto R."/>
            <person name="Kobayashi T."/>
        </authorList>
    </citation>
    <scope>NUCLEOTIDE SEQUENCE</scope>
    <source>
        <strain evidence="6">SH18-1</strain>
    </source>
</reference>
<dbReference type="Pfam" id="PF13411">
    <property type="entry name" value="MerR_1"/>
    <property type="match status" value="1"/>
</dbReference>
<dbReference type="PROSITE" id="PS00552">
    <property type="entry name" value="HTH_MERR_1"/>
    <property type="match status" value="1"/>
</dbReference>
<dbReference type="EMBL" id="BRLB01000006">
    <property type="protein sequence ID" value="GKX29910.1"/>
    <property type="molecule type" value="Genomic_DNA"/>
</dbReference>
<accession>A0A9W6DEV1</accession>
<protein>
    <submittedName>
        <fullName evidence="6">MerR family transcriptional regulator</fullName>
    </submittedName>
</protein>
<organism evidence="6 7">
    <name type="scientific">Vallitalea longa</name>
    <dbReference type="NCBI Taxonomy" id="2936439"/>
    <lineage>
        <taxon>Bacteria</taxon>
        <taxon>Bacillati</taxon>
        <taxon>Bacillota</taxon>
        <taxon>Clostridia</taxon>
        <taxon>Lachnospirales</taxon>
        <taxon>Vallitaleaceae</taxon>
        <taxon>Vallitalea</taxon>
    </lineage>
</organism>
<dbReference type="InterPro" id="IPR047057">
    <property type="entry name" value="MerR_fam"/>
</dbReference>
<evidence type="ECO:0000259" key="5">
    <source>
        <dbReference type="PROSITE" id="PS50937"/>
    </source>
</evidence>
<dbReference type="RefSeq" id="WP_281815662.1">
    <property type="nucleotide sequence ID" value="NZ_BRLB01000006.1"/>
</dbReference>
<evidence type="ECO:0000256" key="2">
    <source>
        <dbReference type="ARBA" id="ARBA00023015"/>
    </source>
</evidence>
<dbReference type="Proteomes" id="UP001144256">
    <property type="component" value="Unassembled WGS sequence"/>
</dbReference>
<keyword evidence="7" id="KW-1185">Reference proteome</keyword>
<keyword evidence="4" id="KW-0804">Transcription</keyword>
<dbReference type="InterPro" id="IPR000551">
    <property type="entry name" value="MerR-type_HTH_dom"/>
</dbReference>
<dbReference type="SMART" id="SM00422">
    <property type="entry name" value="HTH_MERR"/>
    <property type="match status" value="1"/>
</dbReference>
<dbReference type="InterPro" id="IPR009061">
    <property type="entry name" value="DNA-bd_dom_put_sf"/>
</dbReference>
<evidence type="ECO:0000256" key="3">
    <source>
        <dbReference type="ARBA" id="ARBA00023125"/>
    </source>
</evidence>
<evidence type="ECO:0000313" key="7">
    <source>
        <dbReference type="Proteomes" id="UP001144256"/>
    </source>
</evidence>
<dbReference type="GO" id="GO:0003700">
    <property type="term" value="F:DNA-binding transcription factor activity"/>
    <property type="evidence" value="ECO:0007669"/>
    <property type="project" value="InterPro"/>
</dbReference>
<feature type="domain" description="HTH merR-type" evidence="5">
    <location>
        <begin position="4"/>
        <end position="72"/>
    </location>
</feature>
<evidence type="ECO:0000256" key="1">
    <source>
        <dbReference type="ARBA" id="ARBA00022491"/>
    </source>
</evidence>
<name>A0A9W6DEV1_9FIRM</name>
<keyword evidence="3" id="KW-0238">DNA-binding</keyword>
<keyword evidence="1" id="KW-0678">Repressor</keyword>
<dbReference type="PROSITE" id="PS50937">
    <property type="entry name" value="HTH_MERR_2"/>
    <property type="match status" value="1"/>
</dbReference>
<dbReference type="PANTHER" id="PTHR30204:SF69">
    <property type="entry name" value="MERR-FAMILY TRANSCRIPTIONAL REGULATOR"/>
    <property type="match status" value="1"/>
</dbReference>
<gene>
    <name evidence="6" type="ORF">SH1V18_23900</name>
</gene>
<keyword evidence="2" id="KW-0805">Transcription regulation</keyword>